<feature type="compositionally biased region" description="Basic and acidic residues" evidence="2">
    <location>
        <begin position="1"/>
        <end position="10"/>
    </location>
</feature>
<dbReference type="PANTHER" id="PTHR36681:SF3">
    <property type="entry name" value="NUCLEAR GTPASE, GERMINAL CENTER-ASSOCIATED, TANDEM DUPLICATE 3"/>
    <property type="match status" value="1"/>
</dbReference>
<sequence>MTTKPAKSEMLEVQGVLGKRKRMTRAKVNDRAHDSNSDSESDGSDDSDGSSDSDSDDDETDAHLLPDSPDAVVPEIPDVEPEQGEVLWSEDQEDLPCCAAYHEDVSKFQSRITEILDQTASCLSEIANKGESMERLHAQAIEIREFPEPKIPVVALVGDAGAGEVVSVLLCVYMANQFMQGNFGVACTCVIAEYRRPFPGQTTKFAATVEFLSIEQITTLLRAHIKELIFYNFEEEEDWTHEEKKGYRAASKTAESTFLALFRGKPSFETNEEMLKYMKVVHREKSIAATLLQFKTWCKELVFEHASRTSSEMITVESAFQLHKALSPILSSSASWSQKPSLWPLVHKVSIGIRGSRILLYITIADMPGLTDTSLTRVNASKDYIRGSDYLWIVAPIARCATDTGVDDMFYEFGDRFSGRITFVYTRIDDAMKPADFYREYQKEAQPLVKLNERLTKASSELSQAKQAANRVVKQASIDERTAIVERCQAKYNKLNQRCTEFMVSTRNRKITEMIYSEKAEYLKKGETESVYPVSSRHYAWLKGYKESNQENVVQLSPEMTGIPRLRKHALRIPAPDMWSTIVAHIKGTSVGFIKALRIWATKNGSENDNGMSDLRKKSLMTIDNAFKAYLQTLRSEGQKHLTGLMRQTQNSVVRKADAFMTEVSDWHPSTLKAFVLKEGNHCTKAVGKVAWNDKLMQPAVKCINPGWDQLILREKKALEITQKAAYNALSVIQDGMKETMELLHIPTGPFEGYLDAKKHSIAHVFEKYSEALDKDLKNVKQLTEKDSGNGYFARAMRPIYTDASQISGPGYKKNVTILLQESVGKKDDNSPFIKMANLAVTSMATHAADHLQELKDDCNGIYNDIFNQFGSLVDETVDEDGTIAKVKLALREFLVGADKEIGTIIERLEAIEKNQGPAIKVEVKEEDVPKVKRVRRSKKVKVETQDDE</sequence>
<dbReference type="PANTHER" id="PTHR36681">
    <property type="entry name" value="NUCLEAR GTPASE, GERMINAL CENTER-ASSOCIATED, TANDEM DUPLICATE 3"/>
    <property type="match status" value="1"/>
</dbReference>
<proteinExistence type="predicted"/>
<dbReference type="AlphaFoldDB" id="A0A4S9WQB9"/>
<feature type="compositionally biased region" description="Acidic residues" evidence="2">
    <location>
        <begin position="37"/>
        <end position="60"/>
    </location>
</feature>
<organism evidence="4 5">
    <name type="scientific">Aureobasidium pullulans</name>
    <name type="common">Black yeast</name>
    <name type="synonym">Pullularia pullulans</name>
    <dbReference type="NCBI Taxonomy" id="5580"/>
    <lineage>
        <taxon>Eukaryota</taxon>
        <taxon>Fungi</taxon>
        <taxon>Dikarya</taxon>
        <taxon>Ascomycota</taxon>
        <taxon>Pezizomycotina</taxon>
        <taxon>Dothideomycetes</taxon>
        <taxon>Dothideomycetidae</taxon>
        <taxon>Dothideales</taxon>
        <taxon>Saccotheciaceae</taxon>
        <taxon>Aureobasidium</taxon>
    </lineage>
</organism>
<evidence type="ECO:0000256" key="2">
    <source>
        <dbReference type="SAM" id="MobiDB-lite"/>
    </source>
</evidence>
<reference evidence="4 5" key="1">
    <citation type="submission" date="2018-10" db="EMBL/GenBank/DDBJ databases">
        <title>Fifty Aureobasidium pullulans genomes reveal a recombining polyextremotolerant generalist.</title>
        <authorList>
            <person name="Gostincar C."/>
            <person name="Turk M."/>
            <person name="Zajc J."/>
            <person name="Gunde-Cimerman N."/>
        </authorList>
    </citation>
    <scope>NUCLEOTIDE SEQUENCE [LARGE SCALE GENOMIC DNA]</scope>
    <source>
        <strain evidence="4 5">EXF-4256</strain>
    </source>
</reference>
<feature type="domain" description="DUF7605" evidence="3">
    <location>
        <begin position="651"/>
        <end position="824"/>
    </location>
</feature>
<evidence type="ECO:0000313" key="5">
    <source>
        <dbReference type="Proteomes" id="UP000305064"/>
    </source>
</evidence>
<dbReference type="EMBL" id="QZBJ01000103">
    <property type="protein sequence ID" value="THY69339.1"/>
    <property type="molecule type" value="Genomic_DNA"/>
</dbReference>
<dbReference type="InterPro" id="IPR056024">
    <property type="entry name" value="DUF7605"/>
</dbReference>
<name>A0A4S9WQB9_AURPU</name>
<dbReference type="Pfam" id="PF24564">
    <property type="entry name" value="DUF7605"/>
    <property type="match status" value="1"/>
</dbReference>
<evidence type="ECO:0000313" key="4">
    <source>
        <dbReference type="EMBL" id="THY69339.1"/>
    </source>
</evidence>
<feature type="region of interest" description="Disordered" evidence="2">
    <location>
        <begin position="1"/>
        <end position="76"/>
    </location>
</feature>
<accession>A0A4S9WQB9</accession>
<feature type="coiled-coil region" evidence="1">
    <location>
        <begin position="448"/>
        <end position="475"/>
    </location>
</feature>
<gene>
    <name evidence="4" type="ORF">D6C94_09639</name>
</gene>
<dbReference type="Proteomes" id="UP000305064">
    <property type="component" value="Unassembled WGS sequence"/>
</dbReference>
<comment type="caution">
    <text evidence="4">The sequence shown here is derived from an EMBL/GenBank/DDBJ whole genome shotgun (WGS) entry which is preliminary data.</text>
</comment>
<evidence type="ECO:0000256" key="1">
    <source>
        <dbReference type="SAM" id="Coils"/>
    </source>
</evidence>
<feature type="compositionally biased region" description="Basic and acidic residues" evidence="2">
    <location>
        <begin position="27"/>
        <end position="36"/>
    </location>
</feature>
<evidence type="ECO:0000259" key="3">
    <source>
        <dbReference type="Pfam" id="PF24564"/>
    </source>
</evidence>
<protein>
    <recommendedName>
        <fullName evidence="3">DUF7605 domain-containing protein</fullName>
    </recommendedName>
</protein>
<keyword evidence="1" id="KW-0175">Coiled coil</keyword>